<gene>
    <name evidence="9" type="ordered locus">PCC7424_2831</name>
</gene>
<feature type="transmembrane region" description="Helical" evidence="8">
    <location>
        <begin position="311"/>
        <end position="332"/>
    </location>
</feature>
<dbReference type="SUPFAM" id="SSF103473">
    <property type="entry name" value="MFS general substrate transporter"/>
    <property type="match status" value="1"/>
</dbReference>
<dbReference type="Gene3D" id="1.20.1250.20">
    <property type="entry name" value="MFS general substrate transporter like domains"/>
    <property type="match status" value="1"/>
</dbReference>
<name>B7K8P0_GLOC7</name>
<evidence type="ECO:0000256" key="7">
    <source>
        <dbReference type="SAM" id="MobiDB-lite"/>
    </source>
</evidence>
<dbReference type="HOGENOM" id="CLU_034180_15_1_3"/>
<feature type="transmembrane region" description="Helical" evidence="8">
    <location>
        <begin position="436"/>
        <end position="455"/>
    </location>
</feature>
<comment type="subcellular location">
    <subcellularLocation>
        <location evidence="1">Cell membrane</location>
        <topology evidence="1">Multi-pass membrane protein</topology>
    </subcellularLocation>
</comment>
<dbReference type="KEGG" id="cyc:PCC7424_2831"/>
<feature type="transmembrane region" description="Helical" evidence="8">
    <location>
        <begin position="123"/>
        <end position="144"/>
    </location>
</feature>
<evidence type="ECO:0000256" key="4">
    <source>
        <dbReference type="ARBA" id="ARBA00022692"/>
    </source>
</evidence>
<feature type="compositionally biased region" description="Low complexity" evidence="7">
    <location>
        <begin position="25"/>
        <end position="41"/>
    </location>
</feature>
<feature type="transmembrane region" description="Helical" evidence="8">
    <location>
        <begin position="461"/>
        <end position="482"/>
    </location>
</feature>
<feature type="transmembrane region" description="Helical" evidence="8">
    <location>
        <begin position="344"/>
        <end position="362"/>
    </location>
</feature>
<dbReference type="GO" id="GO:0022857">
    <property type="term" value="F:transmembrane transporter activity"/>
    <property type="evidence" value="ECO:0007669"/>
    <property type="project" value="InterPro"/>
</dbReference>
<feature type="transmembrane region" description="Helical" evidence="8">
    <location>
        <begin position="92"/>
        <end position="116"/>
    </location>
</feature>
<evidence type="ECO:0000256" key="6">
    <source>
        <dbReference type="ARBA" id="ARBA00023136"/>
    </source>
</evidence>
<dbReference type="Proteomes" id="UP000002384">
    <property type="component" value="Chromosome"/>
</dbReference>
<keyword evidence="5 8" id="KW-1133">Transmembrane helix</keyword>
<keyword evidence="2" id="KW-0813">Transport</keyword>
<feature type="transmembrane region" description="Helical" evidence="8">
    <location>
        <begin position="213"/>
        <end position="235"/>
    </location>
</feature>
<evidence type="ECO:0000313" key="10">
    <source>
        <dbReference type="Proteomes" id="UP000002384"/>
    </source>
</evidence>
<keyword evidence="4 8" id="KW-0812">Transmembrane</keyword>
<dbReference type="EMBL" id="CP001291">
    <property type="protein sequence ID" value="ACK71238.1"/>
    <property type="molecule type" value="Genomic_DNA"/>
</dbReference>
<dbReference type="OrthoDB" id="9775268at2"/>
<keyword evidence="3" id="KW-1003">Cell membrane</keyword>
<dbReference type="InterPro" id="IPR011701">
    <property type="entry name" value="MFS"/>
</dbReference>
<dbReference type="CDD" id="cd06173">
    <property type="entry name" value="MFS_MefA_like"/>
    <property type="match status" value="1"/>
</dbReference>
<dbReference type="STRING" id="65393.PCC7424_2831"/>
<evidence type="ECO:0000313" key="9">
    <source>
        <dbReference type="EMBL" id="ACK71238.1"/>
    </source>
</evidence>
<feature type="transmembrane region" description="Helical" evidence="8">
    <location>
        <begin position="255"/>
        <end position="275"/>
    </location>
</feature>
<dbReference type="InterPro" id="IPR036259">
    <property type="entry name" value="MFS_trans_sf"/>
</dbReference>
<feature type="transmembrane region" description="Helical" evidence="8">
    <location>
        <begin position="374"/>
        <end position="391"/>
    </location>
</feature>
<proteinExistence type="predicted"/>
<dbReference type="AlphaFoldDB" id="B7K8P0"/>
<reference evidence="10" key="1">
    <citation type="journal article" date="2011" name="MBio">
        <title>Novel metabolic attributes of the genus Cyanothece, comprising a group of unicellular nitrogen-fixing Cyanobacteria.</title>
        <authorList>
            <person name="Bandyopadhyay A."/>
            <person name="Elvitigala T."/>
            <person name="Welsh E."/>
            <person name="Stockel J."/>
            <person name="Liberton M."/>
            <person name="Min H."/>
            <person name="Sherman L.A."/>
            <person name="Pakrasi H.B."/>
        </authorList>
    </citation>
    <scope>NUCLEOTIDE SEQUENCE [LARGE SCALE GENOMIC DNA]</scope>
    <source>
        <strain evidence="10">PCC 7424</strain>
    </source>
</reference>
<accession>B7K8P0</accession>
<organism evidence="9 10">
    <name type="scientific">Gloeothece citriformis (strain PCC 7424)</name>
    <name type="common">Cyanothece sp. (strain PCC 7424)</name>
    <dbReference type="NCBI Taxonomy" id="65393"/>
    <lineage>
        <taxon>Bacteria</taxon>
        <taxon>Bacillati</taxon>
        <taxon>Cyanobacteriota</taxon>
        <taxon>Cyanophyceae</taxon>
        <taxon>Oscillatoriophycideae</taxon>
        <taxon>Chroococcales</taxon>
        <taxon>Aphanothecaceae</taxon>
        <taxon>Gloeothece</taxon>
        <taxon>Gloeothece citriformis</taxon>
    </lineage>
</organism>
<feature type="transmembrane region" description="Helical" evidence="8">
    <location>
        <begin position="397"/>
        <end position="415"/>
    </location>
</feature>
<dbReference type="PANTHER" id="PTHR43266:SF2">
    <property type="entry name" value="MAJOR FACILITATOR SUPERFAMILY (MFS) PROFILE DOMAIN-CONTAINING PROTEIN"/>
    <property type="match status" value="1"/>
</dbReference>
<evidence type="ECO:0000256" key="1">
    <source>
        <dbReference type="ARBA" id="ARBA00004651"/>
    </source>
</evidence>
<evidence type="ECO:0000256" key="8">
    <source>
        <dbReference type="SAM" id="Phobius"/>
    </source>
</evidence>
<feature type="region of interest" description="Disordered" evidence="7">
    <location>
        <begin position="1"/>
        <end position="43"/>
    </location>
</feature>
<dbReference type="Pfam" id="PF07690">
    <property type="entry name" value="MFS_1"/>
    <property type="match status" value="1"/>
</dbReference>
<protein>
    <submittedName>
        <fullName evidence="9">Major facilitator superfamily MFS_1</fullName>
    </submittedName>
</protein>
<dbReference type="RefSeq" id="WP_015954838.1">
    <property type="nucleotide sequence ID" value="NC_011729.1"/>
</dbReference>
<evidence type="ECO:0000256" key="3">
    <source>
        <dbReference type="ARBA" id="ARBA00022475"/>
    </source>
</evidence>
<dbReference type="GO" id="GO:0005886">
    <property type="term" value="C:plasma membrane"/>
    <property type="evidence" value="ECO:0007669"/>
    <property type="project" value="UniProtKB-SubCell"/>
</dbReference>
<evidence type="ECO:0000256" key="2">
    <source>
        <dbReference type="ARBA" id="ARBA00022448"/>
    </source>
</evidence>
<evidence type="ECO:0000256" key="5">
    <source>
        <dbReference type="ARBA" id="ARBA00022989"/>
    </source>
</evidence>
<sequence>MQLSQSQEKSSHSQKIAHDNQDLAKSNPNPSKPLSSNKSPSTEGLGAVLTNPRFVVLWTGQIFSQLADKIYLVLMIALITSHFQAPDQPISGWVSAIMIAFTIPAVLFGSLAGVYVDRWSKKGVLVISNLLRGALVLIIPPLLWLSAHEAIAIPVSWLPEGARQWQGEAQSVFYLPVGFLMLLVLTFLDSTLTQFFAPAEQAIIPLIVKRRRLLSANSLFTTTMMATLIIGFAIGEPLLQSVSHFVGLMGFSEDVGKALVVGGSYTFAGLMLFLLRTKEKSDIPSHARPHVLEDIRDGIAYLQKNHRVRNALIQLIILFSVFAALSVLAVRLAETIPGMKAEQFGILLAVGGLGLACGAGIVGNWGQRFSHTQLSIWGSVGMAISLVGLSFSEEHLWWALSSTVFLGFFGALVGVPMQTTIQAETPADMRGKVFGLQNNAVNIALSLPLALVGIAETLLGLQTVLIGLAVLSLLGGVLTGYISRLS</sequence>
<keyword evidence="10" id="KW-1185">Reference proteome</keyword>
<feature type="transmembrane region" description="Helical" evidence="8">
    <location>
        <begin position="173"/>
        <end position="192"/>
    </location>
</feature>
<dbReference type="PANTHER" id="PTHR43266">
    <property type="entry name" value="MACROLIDE-EFFLUX PROTEIN"/>
    <property type="match status" value="1"/>
</dbReference>
<dbReference type="eggNOG" id="COG2814">
    <property type="taxonomic scope" value="Bacteria"/>
</dbReference>
<keyword evidence="6 8" id="KW-0472">Membrane</keyword>